<comment type="caution">
    <text evidence="2">The sequence shown here is derived from an EMBL/GenBank/DDBJ whole genome shotgun (WGS) entry which is preliminary data.</text>
</comment>
<gene>
    <name evidence="2" type="ORF">KI387_035905</name>
</gene>
<evidence type="ECO:0000256" key="1">
    <source>
        <dbReference type="SAM" id="MobiDB-lite"/>
    </source>
</evidence>
<dbReference type="AlphaFoldDB" id="A0AA38FQ70"/>
<accession>A0AA38FQ70</accession>
<organism evidence="2 3">
    <name type="scientific">Taxus chinensis</name>
    <name type="common">Chinese yew</name>
    <name type="synonym">Taxus wallichiana var. chinensis</name>
    <dbReference type="NCBI Taxonomy" id="29808"/>
    <lineage>
        <taxon>Eukaryota</taxon>
        <taxon>Viridiplantae</taxon>
        <taxon>Streptophyta</taxon>
        <taxon>Embryophyta</taxon>
        <taxon>Tracheophyta</taxon>
        <taxon>Spermatophyta</taxon>
        <taxon>Pinopsida</taxon>
        <taxon>Pinidae</taxon>
        <taxon>Conifers II</taxon>
        <taxon>Cupressales</taxon>
        <taxon>Taxaceae</taxon>
        <taxon>Taxus</taxon>
    </lineage>
</organism>
<dbReference type="Proteomes" id="UP000824469">
    <property type="component" value="Unassembled WGS sequence"/>
</dbReference>
<feature type="non-terminal residue" evidence="2">
    <location>
        <position position="65"/>
    </location>
</feature>
<name>A0AA38FQ70_TAXCH</name>
<evidence type="ECO:0000313" key="3">
    <source>
        <dbReference type="Proteomes" id="UP000824469"/>
    </source>
</evidence>
<protein>
    <submittedName>
        <fullName evidence="2">Uncharacterized protein</fullName>
    </submittedName>
</protein>
<proteinExistence type="predicted"/>
<feature type="compositionally biased region" description="Pro residues" evidence="1">
    <location>
        <begin position="56"/>
        <end position="65"/>
    </location>
</feature>
<reference evidence="2 3" key="1">
    <citation type="journal article" date="2021" name="Nat. Plants">
        <title>The Taxus genome provides insights into paclitaxel biosynthesis.</title>
        <authorList>
            <person name="Xiong X."/>
            <person name="Gou J."/>
            <person name="Liao Q."/>
            <person name="Li Y."/>
            <person name="Zhou Q."/>
            <person name="Bi G."/>
            <person name="Li C."/>
            <person name="Du R."/>
            <person name="Wang X."/>
            <person name="Sun T."/>
            <person name="Guo L."/>
            <person name="Liang H."/>
            <person name="Lu P."/>
            <person name="Wu Y."/>
            <person name="Zhang Z."/>
            <person name="Ro D.K."/>
            <person name="Shang Y."/>
            <person name="Huang S."/>
            <person name="Yan J."/>
        </authorList>
    </citation>
    <scope>NUCLEOTIDE SEQUENCE [LARGE SCALE GENOMIC DNA]</scope>
    <source>
        <strain evidence="2">Ta-2019</strain>
    </source>
</reference>
<evidence type="ECO:0000313" key="2">
    <source>
        <dbReference type="EMBL" id="KAH9307994.1"/>
    </source>
</evidence>
<dbReference type="EMBL" id="JAHRHJ020000007">
    <property type="protein sequence ID" value="KAH9307994.1"/>
    <property type="molecule type" value="Genomic_DNA"/>
</dbReference>
<sequence>DQKHKCKLKSARKAGETLIFACVPSKERSGKCVKDRRPAQGGGYRTAALSRAAVTRPPPRQGGGF</sequence>
<feature type="region of interest" description="Disordered" evidence="1">
    <location>
        <begin position="32"/>
        <end position="65"/>
    </location>
</feature>
<feature type="non-terminal residue" evidence="2">
    <location>
        <position position="1"/>
    </location>
</feature>
<keyword evidence="3" id="KW-1185">Reference proteome</keyword>